<evidence type="ECO:0000313" key="1">
    <source>
        <dbReference type="Proteomes" id="UP000035680"/>
    </source>
</evidence>
<reference evidence="1" key="1">
    <citation type="submission" date="2014-07" db="EMBL/GenBank/DDBJ databases">
        <authorList>
            <person name="Martin A.A"/>
            <person name="De Silva N."/>
        </authorList>
    </citation>
    <scope>NUCLEOTIDE SEQUENCE</scope>
</reference>
<name>A0A0K0FRV1_STRVS</name>
<reference evidence="2" key="2">
    <citation type="submission" date="2015-08" db="UniProtKB">
        <authorList>
            <consortium name="WormBaseParasite"/>
        </authorList>
    </citation>
    <scope>IDENTIFICATION</scope>
</reference>
<proteinExistence type="predicted"/>
<keyword evidence="1" id="KW-1185">Reference proteome</keyword>
<organism evidence="1 2">
    <name type="scientific">Strongyloides venezuelensis</name>
    <name type="common">Threadworm</name>
    <dbReference type="NCBI Taxonomy" id="75913"/>
    <lineage>
        <taxon>Eukaryota</taxon>
        <taxon>Metazoa</taxon>
        <taxon>Ecdysozoa</taxon>
        <taxon>Nematoda</taxon>
        <taxon>Chromadorea</taxon>
        <taxon>Rhabditida</taxon>
        <taxon>Tylenchina</taxon>
        <taxon>Panagrolaimomorpha</taxon>
        <taxon>Strongyloidoidea</taxon>
        <taxon>Strongyloididae</taxon>
        <taxon>Strongyloides</taxon>
    </lineage>
</organism>
<accession>A0A0K0FRV1</accession>
<dbReference type="STRING" id="75913.A0A0K0FRV1"/>
<protein>
    <submittedName>
        <fullName evidence="2">Late transcription factor</fullName>
    </submittedName>
</protein>
<dbReference type="WBParaSite" id="SVE_1285400.1">
    <property type="protein sequence ID" value="SVE_1285400.1"/>
    <property type="gene ID" value="SVE_1285400"/>
</dbReference>
<evidence type="ECO:0000313" key="2">
    <source>
        <dbReference type="WBParaSite" id="SVE_1285400.1"/>
    </source>
</evidence>
<dbReference type="Proteomes" id="UP000035680">
    <property type="component" value="Unassembled WGS sequence"/>
</dbReference>
<sequence length="168" mass="19686">MVDDKLSNKVINISEVVKIMRGLSITKLVNQENFLLLKEDFSTLLECLSWKYKDSKDEDLSTGCSAKIIRLTLSDDLKREFLYTDNSFDLIKDIEMKFKRTTIIDIIYSKSELYISQETDPTTIISRVKSVVMQFKQLDQIVNDTEMCHIILTKLDAKYDIEMIRNYF</sequence>
<dbReference type="AlphaFoldDB" id="A0A0K0FRV1"/>